<evidence type="ECO:0000313" key="2">
    <source>
        <dbReference type="EMBL" id="OGY90205.1"/>
    </source>
</evidence>
<feature type="domain" description="AFP-like" evidence="1">
    <location>
        <begin position="305"/>
        <end position="361"/>
    </location>
</feature>
<name>A0A1G2BM67_9BACT</name>
<dbReference type="GO" id="GO:0016051">
    <property type="term" value="P:carbohydrate biosynthetic process"/>
    <property type="evidence" value="ECO:0007669"/>
    <property type="project" value="InterPro"/>
</dbReference>
<dbReference type="InterPro" id="IPR013132">
    <property type="entry name" value="PseI/NeuA/B-like_N"/>
</dbReference>
<dbReference type="PANTHER" id="PTHR42966:SF2">
    <property type="entry name" value="PSEUDAMINIC ACID SYNTHASE"/>
    <property type="match status" value="1"/>
</dbReference>
<reference evidence="2 3" key="1">
    <citation type="journal article" date="2016" name="Nat. Commun.">
        <title>Thousands of microbial genomes shed light on interconnected biogeochemical processes in an aquifer system.</title>
        <authorList>
            <person name="Anantharaman K."/>
            <person name="Brown C.T."/>
            <person name="Hug L.A."/>
            <person name="Sharon I."/>
            <person name="Castelle C.J."/>
            <person name="Probst A.J."/>
            <person name="Thomas B.C."/>
            <person name="Singh A."/>
            <person name="Wilkins M.J."/>
            <person name="Karaoz U."/>
            <person name="Brodie E.L."/>
            <person name="Williams K.H."/>
            <person name="Hubbard S.S."/>
            <person name="Banfield J.F."/>
        </authorList>
    </citation>
    <scope>NUCLEOTIDE SEQUENCE [LARGE SCALE GENOMIC DNA]</scope>
</reference>
<dbReference type="SMART" id="SM00858">
    <property type="entry name" value="SAF"/>
    <property type="match status" value="1"/>
</dbReference>
<dbReference type="CDD" id="cd11615">
    <property type="entry name" value="SAF_NeuB_like"/>
    <property type="match status" value="1"/>
</dbReference>
<accession>A0A1G2BM67</accession>
<gene>
    <name evidence="2" type="ORF">A2677_04215</name>
</gene>
<dbReference type="EMBL" id="MHKK01000015">
    <property type="protein sequence ID" value="OGY90205.1"/>
    <property type="molecule type" value="Genomic_DNA"/>
</dbReference>
<dbReference type="InterPro" id="IPR057736">
    <property type="entry name" value="SAF_PseI/NeuA/NeuB"/>
</dbReference>
<sequence>MKTPQFSISTPKGQRPIGFGHPCFIVAEVSCNHMQRREKAEKIIRIAAESGADAVKLQTFTPDTITLHSDTEYFLVGGKDNPDSWKQKTLYDLYQTAFMPWEWQAELKELAEKLGLVFFSSPFDETAVDFLETLHVVLYKIASYEMTHIPLLKKVASTGKPVIMSVGFNSLDEAEESVRALRKNNCNDIALLHCLNTYADEAEPQNANLIMIRELADHFNVVSGFSDNNGGIAYAILAAAAGASIIEKHVIESRTDKSFDQRFSIDANQLKEMVDTIRKNEKAMGKVHYGPVNEAEKYNLRFRRSIFAAKEIRKGETFTSANIRVVRPAFGMQPKFYESVIGKIAKRDIKFGTPIAKDCIT</sequence>
<evidence type="ECO:0000259" key="1">
    <source>
        <dbReference type="PROSITE" id="PS50844"/>
    </source>
</evidence>
<dbReference type="SUPFAM" id="SSF51569">
    <property type="entry name" value="Aldolase"/>
    <property type="match status" value="1"/>
</dbReference>
<dbReference type="Gene3D" id="3.20.20.70">
    <property type="entry name" value="Aldolase class I"/>
    <property type="match status" value="1"/>
</dbReference>
<protein>
    <submittedName>
        <fullName evidence="2">Pseudaminic acid synthase</fullName>
    </submittedName>
</protein>
<proteinExistence type="predicted"/>
<dbReference type="InterPro" id="IPR013785">
    <property type="entry name" value="Aldolase_TIM"/>
</dbReference>
<dbReference type="NCBIfam" id="TIGR03586">
    <property type="entry name" value="PseI"/>
    <property type="match status" value="1"/>
</dbReference>
<comment type="caution">
    <text evidence="2">The sequence shown here is derived from an EMBL/GenBank/DDBJ whole genome shotgun (WGS) entry which is preliminary data.</text>
</comment>
<organism evidence="2 3">
    <name type="scientific">Candidatus Komeilibacteria bacterium RIFCSPHIGHO2_01_FULL_52_14</name>
    <dbReference type="NCBI Taxonomy" id="1798549"/>
    <lineage>
        <taxon>Bacteria</taxon>
        <taxon>Candidatus Komeiliibacteriota</taxon>
    </lineage>
</organism>
<dbReference type="InterPro" id="IPR006190">
    <property type="entry name" value="SAF_AFP_Neu5Ac"/>
</dbReference>
<dbReference type="InterPro" id="IPR051690">
    <property type="entry name" value="PseI-like"/>
</dbReference>
<dbReference type="SUPFAM" id="SSF51269">
    <property type="entry name" value="AFP III-like domain"/>
    <property type="match status" value="1"/>
</dbReference>
<dbReference type="Gene3D" id="3.90.1210.10">
    <property type="entry name" value="Antifreeze-like/N-acetylneuraminic acid synthase C-terminal domain"/>
    <property type="match status" value="1"/>
</dbReference>
<dbReference type="PANTHER" id="PTHR42966">
    <property type="entry name" value="N-ACETYLNEURAMINATE SYNTHASE"/>
    <property type="match status" value="1"/>
</dbReference>
<evidence type="ECO:0000313" key="3">
    <source>
        <dbReference type="Proteomes" id="UP000177817"/>
    </source>
</evidence>
<dbReference type="InterPro" id="IPR013974">
    <property type="entry name" value="SAF"/>
</dbReference>
<dbReference type="PROSITE" id="PS50844">
    <property type="entry name" value="AFP_LIKE"/>
    <property type="match status" value="1"/>
</dbReference>
<dbReference type="Proteomes" id="UP000177817">
    <property type="component" value="Unassembled WGS sequence"/>
</dbReference>
<dbReference type="Pfam" id="PF08666">
    <property type="entry name" value="SAF"/>
    <property type="match status" value="1"/>
</dbReference>
<dbReference type="GO" id="GO:0047444">
    <property type="term" value="F:N-acylneuraminate-9-phosphate synthase activity"/>
    <property type="evidence" value="ECO:0007669"/>
    <property type="project" value="TreeGrafter"/>
</dbReference>
<dbReference type="AlphaFoldDB" id="A0A1G2BM67"/>
<dbReference type="Pfam" id="PF03102">
    <property type="entry name" value="NeuB"/>
    <property type="match status" value="1"/>
</dbReference>
<dbReference type="InterPro" id="IPR036732">
    <property type="entry name" value="AFP_Neu5c_C_sf"/>
</dbReference>
<dbReference type="InterPro" id="IPR020030">
    <property type="entry name" value="Pseudaminic_synth_PseI"/>
</dbReference>